<keyword evidence="2" id="KW-0808">Transferase</keyword>
<dbReference type="PANTHER" id="PTHR33571">
    <property type="entry name" value="SSL8005 PROTEIN"/>
    <property type="match status" value="1"/>
</dbReference>
<evidence type="ECO:0000256" key="6">
    <source>
        <dbReference type="ARBA" id="ARBA00022840"/>
    </source>
</evidence>
<evidence type="ECO:0000256" key="7">
    <source>
        <dbReference type="ARBA" id="ARBA00022842"/>
    </source>
</evidence>
<evidence type="ECO:0000256" key="1">
    <source>
        <dbReference type="ARBA" id="ARBA00001946"/>
    </source>
</evidence>
<keyword evidence="7" id="KW-0460">Magnesium</keyword>
<evidence type="ECO:0000256" key="5">
    <source>
        <dbReference type="ARBA" id="ARBA00022741"/>
    </source>
</evidence>
<evidence type="ECO:0000256" key="3">
    <source>
        <dbReference type="ARBA" id="ARBA00022695"/>
    </source>
</evidence>
<dbReference type="Gene3D" id="3.30.460.10">
    <property type="entry name" value="Beta Polymerase, domain 2"/>
    <property type="match status" value="1"/>
</dbReference>
<reference evidence="9 10" key="3">
    <citation type="submission" date="2021-02" db="EMBL/GenBank/DDBJ databases">
        <authorList>
            <person name="Merkel A.Y."/>
        </authorList>
    </citation>
    <scope>NUCLEOTIDE SEQUENCE [LARGE SCALE GENOMIC DNA]</scope>
    <source>
        <strain evidence="9 10">T05b</strain>
    </source>
</reference>
<dbReference type="InterPro" id="IPR041633">
    <property type="entry name" value="Polbeta"/>
</dbReference>
<keyword evidence="6" id="KW-0067">ATP-binding</keyword>
<dbReference type="Pfam" id="PF18765">
    <property type="entry name" value="Polbeta"/>
    <property type="match status" value="1"/>
</dbReference>
<dbReference type="RefSeq" id="WP_205459735.1">
    <property type="nucleotide sequence ID" value="NZ_JAFHKK010000026.1"/>
</dbReference>
<keyword evidence="5" id="KW-0547">Nucleotide-binding</keyword>
<dbReference type="PANTHER" id="PTHR33571:SF14">
    <property type="entry name" value="PROTEIN ADENYLYLTRANSFERASE MJ0435-RELATED"/>
    <property type="match status" value="1"/>
</dbReference>
<keyword evidence="4" id="KW-0479">Metal-binding</keyword>
<reference evidence="10" key="1">
    <citation type="submission" date="2021-02" db="EMBL/GenBank/DDBJ databases">
        <title>Sulfurospirillum tamanensis sp. nov.</title>
        <authorList>
            <person name="Merkel A.Y."/>
        </authorList>
    </citation>
    <scope>NUCLEOTIDE SEQUENCE [LARGE SCALE GENOMIC DNA]</scope>
    <source>
        <strain evidence="10">T05b</strain>
    </source>
</reference>
<dbReference type="Proteomes" id="UP000703590">
    <property type="component" value="Unassembled WGS sequence"/>
</dbReference>
<evidence type="ECO:0000313" key="10">
    <source>
        <dbReference type="Proteomes" id="UP000703590"/>
    </source>
</evidence>
<protein>
    <submittedName>
        <fullName evidence="9">Nucleotidyltransferase domain-containing protein</fullName>
    </submittedName>
</protein>
<sequence length="96" mass="11386">MTKQEILTTLSKQKPYLEKEFEVSKIGLFGSYAKDKQTDESDIDFYVEFKRKTFDNLAGLWVYLEELYHKKIDIIHKHKNNNPVIISNIQKEVIYG</sequence>
<gene>
    <name evidence="9" type="ORF">JWV37_10395</name>
</gene>
<dbReference type="SUPFAM" id="SSF81301">
    <property type="entry name" value="Nucleotidyltransferase"/>
    <property type="match status" value="1"/>
</dbReference>
<proteinExistence type="predicted"/>
<dbReference type="InterPro" id="IPR052038">
    <property type="entry name" value="Type-VII_TA_antitoxin"/>
</dbReference>
<dbReference type="EMBL" id="JAFHKK010000026">
    <property type="protein sequence ID" value="MBN2965191.1"/>
    <property type="molecule type" value="Genomic_DNA"/>
</dbReference>
<evidence type="ECO:0000259" key="8">
    <source>
        <dbReference type="Pfam" id="PF18765"/>
    </source>
</evidence>
<keyword evidence="3" id="KW-0548">Nucleotidyltransferase</keyword>
<name>A0ABS2WU60_9BACT</name>
<comment type="caution">
    <text evidence="9">The sequence shown here is derived from an EMBL/GenBank/DDBJ whole genome shotgun (WGS) entry which is preliminary data.</text>
</comment>
<keyword evidence="10" id="KW-1185">Reference proteome</keyword>
<organism evidence="9 10">
    <name type="scientific">Sulfurospirillum tamanense</name>
    <dbReference type="NCBI Taxonomy" id="2813362"/>
    <lineage>
        <taxon>Bacteria</taxon>
        <taxon>Pseudomonadati</taxon>
        <taxon>Campylobacterota</taxon>
        <taxon>Epsilonproteobacteria</taxon>
        <taxon>Campylobacterales</taxon>
        <taxon>Sulfurospirillaceae</taxon>
        <taxon>Sulfurospirillum</taxon>
    </lineage>
</organism>
<evidence type="ECO:0000256" key="2">
    <source>
        <dbReference type="ARBA" id="ARBA00022679"/>
    </source>
</evidence>
<reference evidence="9 10" key="2">
    <citation type="submission" date="2021-02" db="EMBL/GenBank/DDBJ databases">
        <title>Sulfurospirillum tamanensis sp. nov.</title>
        <authorList>
            <person name="Frolova A."/>
            <person name="Merkel A."/>
            <person name="Slobodkin A."/>
        </authorList>
    </citation>
    <scope>NUCLEOTIDE SEQUENCE [LARGE SCALE GENOMIC DNA]</scope>
    <source>
        <strain evidence="9 10">T05b</strain>
    </source>
</reference>
<dbReference type="CDD" id="cd05403">
    <property type="entry name" value="NT_KNTase_like"/>
    <property type="match status" value="1"/>
</dbReference>
<feature type="domain" description="Polymerase beta nucleotidyltransferase" evidence="8">
    <location>
        <begin position="14"/>
        <end position="94"/>
    </location>
</feature>
<accession>A0ABS2WU60</accession>
<comment type="cofactor">
    <cofactor evidence="1">
        <name>Mg(2+)</name>
        <dbReference type="ChEBI" id="CHEBI:18420"/>
    </cofactor>
</comment>
<evidence type="ECO:0000313" key="9">
    <source>
        <dbReference type="EMBL" id="MBN2965191.1"/>
    </source>
</evidence>
<dbReference type="InterPro" id="IPR043519">
    <property type="entry name" value="NT_sf"/>
</dbReference>
<evidence type="ECO:0000256" key="4">
    <source>
        <dbReference type="ARBA" id="ARBA00022723"/>
    </source>
</evidence>